<dbReference type="PANTHER" id="PTHR43310:SF1">
    <property type="entry name" value="SULFATE TRANSPORTER YBAR-RELATED"/>
    <property type="match status" value="1"/>
</dbReference>
<accession>A0ABT3GAJ6</accession>
<keyword evidence="4 5" id="KW-0472">Membrane</keyword>
<dbReference type="Gene3D" id="3.30.750.24">
    <property type="entry name" value="STAS domain"/>
    <property type="match status" value="1"/>
</dbReference>
<dbReference type="InterPro" id="IPR002645">
    <property type="entry name" value="STAS_dom"/>
</dbReference>
<feature type="transmembrane region" description="Helical" evidence="5">
    <location>
        <begin position="188"/>
        <end position="206"/>
    </location>
</feature>
<protein>
    <submittedName>
        <fullName evidence="7">SulP family inorganic anion transporter</fullName>
    </submittedName>
</protein>
<keyword evidence="8" id="KW-1185">Reference proteome</keyword>
<feature type="domain" description="STAS" evidence="6">
    <location>
        <begin position="419"/>
        <end position="496"/>
    </location>
</feature>
<evidence type="ECO:0000256" key="3">
    <source>
        <dbReference type="ARBA" id="ARBA00022989"/>
    </source>
</evidence>
<feature type="transmembrane region" description="Helical" evidence="5">
    <location>
        <begin position="312"/>
        <end position="331"/>
    </location>
</feature>
<dbReference type="CDD" id="cd07042">
    <property type="entry name" value="STAS_SulP_like_sulfate_transporter"/>
    <property type="match status" value="1"/>
</dbReference>
<dbReference type="InterPro" id="IPR011547">
    <property type="entry name" value="SLC26A/SulP_dom"/>
</dbReference>
<feature type="transmembrane region" description="Helical" evidence="5">
    <location>
        <begin position="94"/>
        <end position="114"/>
    </location>
</feature>
<feature type="transmembrane region" description="Helical" evidence="5">
    <location>
        <begin position="239"/>
        <end position="261"/>
    </location>
</feature>
<evidence type="ECO:0000259" key="6">
    <source>
        <dbReference type="PROSITE" id="PS50801"/>
    </source>
</evidence>
<organism evidence="7 8">
    <name type="scientific">Luteolibacter rhizosphaerae</name>
    <dbReference type="NCBI Taxonomy" id="2989719"/>
    <lineage>
        <taxon>Bacteria</taxon>
        <taxon>Pseudomonadati</taxon>
        <taxon>Verrucomicrobiota</taxon>
        <taxon>Verrucomicrobiia</taxon>
        <taxon>Verrucomicrobiales</taxon>
        <taxon>Verrucomicrobiaceae</taxon>
        <taxon>Luteolibacter</taxon>
    </lineage>
</organism>
<feature type="transmembrane region" description="Helical" evidence="5">
    <location>
        <begin position="368"/>
        <end position="400"/>
    </location>
</feature>
<feature type="transmembrane region" description="Helical" evidence="5">
    <location>
        <begin position="337"/>
        <end position="356"/>
    </location>
</feature>
<comment type="caution">
    <text evidence="7">The sequence shown here is derived from an EMBL/GenBank/DDBJ whole genome shotgun (WGS) entry which is preliminary data.</text>
</comment>
<evidence type="ECO:0000313" key="7">
    <source>
        <dbReference type="EMBL" id="MCW1916852.1"/>
    </source>
</evidence>
<feature type="transmembrane region" description="Helical" evidence="5">
    <location>
        <begin position="43"/>
        <end position="60"/>
    </location>
</feature>
<dbReference type="InterPro" id="IPR036513">
    <property type="entry name" value="STAS_dom_sf"/>
</dbReference>
<dbReference type="RefSeq" id="WP_264516471.1">
    <property type="nucleotide sequence ID" value="NZ_JAPDDR010000019.1"/>
</dbReference>
<dbReference type="PROSITE" id="PS50801">
    <property type="entry name" value="STAS"/>
    <property type="match status" value="1"/>
</dbReference>
<name>A0ABT3GAJ6_9BACT</name>
<evidence type="ECO:0000256" key="5">
    <source>
        <dbReference type="SAM" id="Phobius"/>
    </source>
</evidence>
<keyword evidence="3 5" id="KW-1133">Transmembrane helix</keyword>
<proteinExistence type="predicted"/>
<reference evidence="7" key="1">
    <citation type="submission" date="2022-10" db="EMBL/GenBank/DDBJ databases">
        <title>Luteolibacter sp. GHJ8, whole genome shotgun sequencing project.</title>
        <authorList>
            <person name="Zhao G."/>
            <person name="Shen L."/>
        </authorList>
    </citation>
    <scope>NUCLEOTIDE SEQUENCE</scope>
    <source>
        <strain evidence="7">GHJ8</strain>
    </source>
</reference>
<comment type="subcellular location">
    <subcellularLocation>
        <location evidence="1">Membrane</location>
        <topology evidence="1">Multi-pass membrane protein</topology>
    </subcellularLocation>
</comment>
<evidence type="ECO:0000256" key="2">
    <source>
        <dbReference type="ARBA" id="ARBA00022692"/>
    </source>
</evidence>
<evidence type="ECO:0000256" key="4">
    <source>
        <dbReference type="ARBA" id="ARBA00023136"/>
    </source>
</evidence>
<dbReference type="Proteomes" id="UP001165653">
    <property type="component" value="Unassembled WGS sequence"/>
</dbReference>
<keyword evidence="2 5" id="KW-0812">Transmembrane</keyword>
<dbReference type="Pfam" id="PF13466">
    <property type="entry name" value="STAS_2"/>
    <property type="match status" value="1"/>
</dbReference>
<dbReference type="InterPro" id="IPR058548">
    <property type="entry name" value="MlaB-like_STAS"/>
</dbReference>
<feature type="transmembrane region" description="Helical" evidence="5">
    <location>
        <begin position="65"/>
        <end position="82"/>
    </location>
</feature>
<evidence type="ECO:0000256" key="1">
    <source>
        <dbReference type="ARBA" id="ARBA00004141"/>
    </source>
</evidence>
<dbReference type="InterPro" id="IPR052706">
    <property type="entry name" value="Membrane-Transporter-like"/>
</dbReference>
<evidence type="ECO:0000313" key="8">
    <source>
        <dbReference type="Proteomes" id="UP001165653"/>
    </source>
</evidence>
<feature type="transmembrane region" description="Helical" evidence="5">
    <location>
        <begin position="164"/>
        <end position="181"/>
    </location>
</feature>
<gene>
    <name evidence="7" type="ORF">OJ996_24905</name>
</gene>
<dbReference type="EMBL" id="JAPDDR010000019">
    <property type="protein sequence ID" value="MCW1916852.1"/>
    <property type="molecule type" value="Genomic_DNA"/>
</dbReference>
<feature type="transmembrane region" description="Helical" evidence="5">
    <location>
        <begin position="126"/>
        <end position="144"/>
    </location>
</feature>
<dbReference type="SUPFAM" id="SSF52091">
    <property type="entry name" value="SpoIIaa-like"/>
    <property type="match status" value="1"/>
</dbReference>
<sequence length="528" mass="56050">MFSQLFQKKRGTWKDDALAGLTTALALVPGSIAFAFVAGVPPISGLYAGFIVCLITAALGGRPGMISSAAGSLAVVMVALVAEGDRRGGAGAGFEYLLLAVLMMGAIQVLIGLLKLGRLIRLVPHPVMMGFVNGLAIVVFLSQLKMFREREGAVVGDWLQGQALGVMLGLVALTMAIVYLLPRFTKKVPSSLVAILVVSLIAAFGLPTQTVGDLSSVQGSLPSFHLPGVPWTWETFRFVAPYAVILALVGLIETLMTLQLIDELTESRGKGNRECLALGAANLVAGAFKGMGGCALVGESLINIGSGGRGRMSGVIAALALLSFILVGAPLIDRIPIAALTGVMFVVVIATFEWSSFKTIGKVPHSDVLVIVAVTAITVWHDLAVAVISGVILSALVFAWKSAKHVRISILKDEIETRVYRIEGLLYFGSVRDFAEQFEPGKDPGRVVLDFHEARVCDLSGLEALQALAGRYRKAGKTLEVRHLSPDCGRMLSRAGDLVRITVADDDPQYLIARLPLRSKGADRKRIG</sequence>
<dbReference type="Pfam" id="PF00916">
    <property type="entry name" value="Sulfate_transp"/>
    <property type="match status" value="1"/>
</dbReference>
<dbReference type="PANTHER" id="PTHR43310">
    <property type="entry name" value="SULFATE TRANSPORTER YBAR-RELATED"/>
    <property type="match status" value="1"/>
</dbReference>